<dbReference type="OrthoDB" id="6022242at2759"/>
<dbReference type="Proteomes" id="UP000288216">
    <property type="component" value="Unassembled WGS sequence"/>
</dbReference>
<comment type="caution">
    <text evidence="2">The sequence shown here is derived from an EMBL/GenBank/DDBJ whole genome shotgun (WGS) entry which is preliminary data.</text>
</comment>
<keyword evidence="3" id="KW-1185">Reference proteome</keyword>
<dbReference type="Gene3D" id="2.30.42.10">
    <property type="match status" value="1"/>
</dbReference>
<dbReference type="STRING" id="75743.A0A401Q7L8"/>
<dbReference type="InterPro" id="IPR036034">
    <property type="entry name" value="PDZ_sf"/>
</dbReference>
<feature type="compositionally biased region" description="Polar residues" evidence="1">
    <location>
        <begin position="1"/>
        <end position="15"/>
    </location>
</feature>
<feature type="non-terminal residue" evidence="2">
    <location>
        <position position="110"/>
    </location>
</feature>
<evidence type="ECO:0000256" key="1">
    <source>
        <dbReference type="SAM" id="MobiDB-lite"/>
    </source>
</evidence>
<name>A0A401Q7L8_SCYTO</name>
<feature type="compositionally biased region" description="Low complexity" evidence="1">
    <location>
        <begin position="28"/>
        <end position="44"/>
    </location>
</feature>
<accession>A0A401Q7L8</accession>
<gene>
    <name evidence="2" type="ORF">scyTo_0021826</name>
</gene>
<dbReference type="EMBL" id="BFAA01020146">
    <property type="protein sequence ID" value="GCB81362.1"/>
    <property type="molecule type" value="Genomic_DNA"/>
</dbReference>
<organism evidence="2 3">
    <name type="scientific">Scyliorhinus torazame</name>
    <name type="common">Cloudy catshark</name>
    <name type="synonym">Catulus torazame</name>
    <dbReference type="NCBI Taxonomy" id="75743"/>
    <lineage>
        <taxon>Eukaryota</taxon>
        <taxon>Metazoa</taxon>
        <taxon>Chordata</taxon>
        <taxon>Craniata</taxon>
        <taxon>Vertebrata</taxon>
        <taxon>Chondrichthyes</taxon>
        <taxon>Elasmobranchii</taxon>
        <taxon>Galeomorphii</taxon>
        <taxon>Galeoidea</taxon>
        <taxon>Carcharhiniformes</taxon>
        <taxon>Scyliorhinidae</taxon>
        <taxon>Scyliorhinus</taxon>
    </lineage>
</organism>
<feature type="region of interest" description="Disordered" evidence="1">
    <location>
        <begin position="1"/>
        <end position="45"/>
    </location>
</feature>
<protein>
    <submittedName>
        <fullName evidence="2">Uncharacterized protein</fullName>
    </submittedName>
</protein>
<reference evidence="2 3" key="1">
    <citation type="journal article" date="2018" name="Nat. Ecol. Evol.">
        <title>Shark genomes provide insights into elasmobranch evolution and the origin of vertebrates.</title>
        <authorList>
            <person name="Hara Y"/>
            <person name="Yamaguchi K"/>
            <person name="Onimaru K"/>
            <person name="Kadota M"/>
            <person name="Koyanagi M"/>
            <person name="Keeley SD"/>
            <person name="Tatsumi K"/>
            <person name="Tanaka K"/>
            <person name="Motone F"/>
            <person name="Kageyama Y"/>
            <person name="Nozu R"/>
            <person name="Adachi N"/>
            <person name="Nishimura O"/>
            <person name="Nakagawa R"/>
            <person name="Tanegashima C"/>
            <person name="Kiyatake I"/>
            <person name="Matsumoto R"/>
            <person name="Murakumo K"/>
            <person name="Nishida K"/>
            <person name="Terakita A"/>
            <person name="Kuratani S"/>
            <person name="Sato K"/>
            <person name="Hyodo S Kuraku.S."/>
        </authorList>
    </citation>
    <scope>NUCLEOTIDE SEQUENCE [LARGE SCALE GENOMIC DNA]</scope>
</reference>
<evidence type="ECO:0000313" key="2">
    <source>
        <dbReference type="EMBL" id="GCB81362.1"/>
    </source>
</evidence>
<proteinExistence type="predicted"/>
<dbReference type="AlphaFoldDB" id="A0A401Q7L8"/>
<evidence type="ECO:0000313" key="3">
    <source>
        <dbReference type="Proteomes" id="UP000288216"/>
    </source>
</evidence>
<sequence length="110" mass="11016">MEVYGSHSNAGSARSSPIPHAAGKHLESASSTSSTSSLTPQLLSPKDIVANNSGAVATTSPATSTSNSPIQVISIPKVTSLGLNIMGGTNKPEGPMVCVQDVIPGGDCQK</sequence>